<reference evidence="2 3" key="1">
    <citation type="submission" date="2017-10" db="EMBL/GenBank/DDBJ databases">
        <title>Complete Genome Sequence of Faecalibacterium prausnitzii isolated from the gut of healthy adult Indian.</title>
        <authorList>
            <person name="Bag S."/>
            <person name="Ghosh T.S."/>
            <person name="Das B."/>
        </authorList>
    </citation>
    <scope>NUCLEOTIDE SEQUENCE [LARGE SCALE GENOMIC DNA]</scope>
    <source>
        <strain evidence="2 3">Indica</strain>
    </source>
</reference>
<dbReference type="InterPro" id="IPR010982">
    <property type="entry name" value="Lambda_DNA-bd_dom_sf"/>
</dbReference>
<accession>A0A291T8S6</accession>
<dbReference type="Pfam" id="PF13443">
    <property type="entry name" value="HTH_26"/>
    <property type="match status" value="1"/>
</dbReference>
<evidence type="ECO:0000313" key="2">
    <source>
        <dbReference type="EMBL" id="ATL89381.1"/>
    </source>
</evidence>
<dbReference type="Gene3D" id="1.10.260.40">
    <property type="entry name" value="lambda repressor-like DNA-binding domains"/>
    <property type="match status" value="1"/>
</dbReference>
<dbReference type="CDD" id="cd00093">
    <property type="entry name" value="HTH_XRE"/>
    <property type="match status" value="1"/>
</dbReference>
<sequence>MTDTKALREKIEAKGLKLKAVAEKLGITPYCLQRKINNENEFKVSEVDKLSSMLELTLSETQAIFFS</sequence>
<name>A0A291T8S6_9FIRM</name>
<gene>
    <name evidence="2" type="ORF">CRH10_03170</name>
</gene>
<feature type="domain" description="HTH cro/C1-type" evidence="1">
    <location>
        <begin position="7"/>
        <end position="61"/>
    </location>
</feature>
<evidence type="ECO:0000313" key="3">
    <source>
        <dbReference type="Proteomes" id="UP000223709"/>
    </source>
</evidence>
<evidence type="ECO:0000259" key="1">
    <source>
        <dbReference type="PROSITE" id="PS50943"/>
    </source>
</evidence>
<dbReference type="AlphaFoldDB" id="A0A291T8S6"/>
<dbReference type="SMART" id="SM00530">
    <property type="entry name" value="HTH_XRE"/>
    <property type="match status" value="1"/>
</dbReference>
<dbReference type="GO" id="GO:0003677">
    <property type="term" value="F:DNA binding"/>
    <property type="evidence" value="ECO:0007669"/>
    <property type="project" value="InterPro"/>
</dbReference>
<dbReference type="EMBL" id="CP023819">
    <property type="protein sequence ID" value="ATL89381.1"/>
    <property type="molecule type" value="Genomic_DNA"/>
</dbReference>
<dbReference type="InterPro" id="IPR001387">
    <property type="entry name" value="Cro/C1-type_HTH"/>
</dbReference>
<dbReference type="SUPFAM" id="SSF47413">
    <property type="entry name" value="lambda repressor-like DNA-binding domains"/>
    <property type="match status" value="1"/>
</dbReference>
<dbReference type="RefSeq" id="WP_098922783.1">
    <property type="nucleotide sequence ID" value="NZ_CP023819.1"/>
</dbReference>
<protein>
    <submittedName>
        <fullName evidence="2">Toxin-antitoxin system, antitoxin component, Xre family protein</fullName>
    </submittedName>
</protein>
<dbReference type="Proteomes" id="UP000223709">
    <property type="component" value="Chromosome"/>
</dbReference>
<dbReference type="PROSITE" id="PS50943">
    <property type="entry name" value="HTH_CROC1"/>
    <property type="match status" value="1"/>
</dbReference>
<proteinExistence type="predicted"/>
<organism evidence="2 3">
    <name type="scientific">Faecalibacterium prausnitzii</name>
    <dbReference type="NCBI Taxonomy" id="853"/>
    <lineage>
        <taxon>Bacteria</taxon>
        <taxon>Bacillati</taxon>
        <taxon>Bacillota</taxon>
        <taxon>Clostridia</taxon>
        <taxon>Eubacteriales</taxon>
        <taxon>Oscillospiraceae</taxon>
        <taxon>Faecalibacterium</taxon>
    </lineage>
</organism>